<evidence type="ECO:0000259" key="2">
    <source>
        <dbReference type="PROSITE" id="PS50033"/>
    </source>
</evidence>
<keyword evidence="1" id="KW-0175">Coiled coil</keyword>
<dbReference type="InParanoid" id="B3S3S4"/>
<dbReference type="RefSeq" id="XP_002114875.1">
    <property type="nucleotide sequence ID" value="XM_002114839.1"/>
</dbReference>
<dbReference type="PhylomeDB" id="B3S3S4"/>
<dbReference type="GO" id="GO:0043130">
    <property type="term" value="F:ubiquitin binding"/>
    <property type="evidence" value="ECO:0000318"/>
    <property type="project" value="GO_Central"/>
</dbReference>
<dbReference type="InterPro" id="IPR001012">
    <property type="entry name" value="UBX_dom"/>
</dbReference>
<dbReference type="GO" id="GO:0005783">
    <property type="term" value="C:endoplasmic reticulum"/>
    <property type="evidence" value="ECO:0000318"/>
    <property type="project" value="GO_Central"/>
</dbReference>
<dbReference type="Gene3D" id="3.10.20.90">
    <property type="entry name" value="Phosphatidylinositol 3-kinase Catalytic Subunit, Chain A, domain 1"/>
    <property type="match status" value="2"/>
</dbReference>
<dbReference type="InterPro" id="IPR050730">
    <property type="entry name" value="UBX_domain-protein"/>
</dbReference>
<dbReference type="InterPro" id="IPR036249">
    <property type="entry name" value="Thioredoxin-like_sf"/>
</dbReference>
<evidence type="ECO:0000313" key="4">
    <source>
        <dbReference type="Proteomes" id="UP000009022"/>
    </source>
</evidence>
<dbReference type="SUPFAM" id="SSF52833">
    <property type="entry name" value="Thioredoxin-like"/>
    <property type="match status" value="1"/>
</dbReference>
<dbReference type="eggNOG" id="KOG1363">
    <property type="taxonomic scope" value="Eukaryota"/>
</dbReference>
<protein>
    <recommendedName>
        <fullName evidence="2">UBX domain-containing protein</fullName>
    </recommendedName>
</protein>
<dbReference type="Gene3D" id="3.40.30.10">
    <property type="entry name" value="Glutaredoxin"/>
    <property type="match status" value="1"/>
</dbReference>
<accession>B3S3S4</accession>
<dbReference type="EMBL" id="DS985249">
    <property type="protein sequence ID" value="EDV22331.1"/>
    <property type="molecule type" value="Genomic_DNA"/>
</dbReference>
<dbReference type="GO" id="GO:0036503">
    <property type="term" value="P:ERAD pathway"/>
    <property type="evidence" value="ECO:0000318"/>
    <property type="project" value="GO_Central"/>
</dbReference>
<dbReference type="GO" id="GO:0005634">
    <property type="term" value="C:nucleus"/>
    <property type="evidence" value="ECO:0000318"/>
    <property type="project" value="GO_Central"/>
</dbReference>
<dbReference type="InterPro" id="IPR029071">
    <property type="entry name" value="Ubiquitin-like_domsf"/>
</dbReference>
<feature type="domain" description="UBX" evidence="2">
    <location>
        <begin position="481"/>
        <end position="558"/>
    </location>
</feature>
<reference evidence="3 4" key="1">
    <citation type="journal article" date="2008" name="Nature">
        <title>The Trichoplax genome and the nature of placozoans.</title>
        <authorList>
            <person name="Srivastava M."/>
            <person name="Begovic E."/>
            <person name="Chapman J."/>
            <person name="Putnam N.H."/>
            <person name="Hellsten U."/>
            <person name="Kawashima T."/>
            <person name="Kuo A."/>
            <person name="Mitros T."/>
            <person name="Salamov A."/>
            <person name="Carpenter M.L."/>
            <person name="Signorovitch A.Y."/>
            <person name="Moreno M.A."/>
            <person name="Kamm K."/>
            <person name="Grimwood J."/>
            <person name="Schmutz J."/>
            <person name="Shapiro H."/>
            <person name="Grigoriev I.V."/>
            <person name="Buss L.W."/>
            <person name="Schierwater B."/>
            <person name="Dellaporta S.L."/>
            <person name="Rokhsar D.S."/>
        </authorList>
    </citation>
    <scope>NUCLEOTIDE SEQUENCE [LARGE SCALE GENOMIC DNA]</scope>
    <source>
        <strain evidence="3 4">Grell-BS-1999</strain>
    </source>
</reference>
<organism evidence="3 4">
    <name type="scientific">Trichoplax adhaerens</name>
    <name type="common">Trichoplax reptans</name>
    <dbReference type="NCBI Taxonomy" id="10228"/>
    <lineage>
        <taxon>Eukaryota</taxon>
        <taxon>Metazoa</taxon>
        <taxon>Placozoa</taxon>
        <taxon>Uniplacotomia</taxon>
        <taxon>Trichoplacea</taxon>
        <taxon>Trichoplacidae</taxon>
        <taxon>Trichoplax</taxon>
    </lineage>
</organism>
<evidence type="ECO:0000313" key="3">
    <source>
        <dbReference type="EMBL" id="EDV22331.1"/>
    </source>
</evidence>
<sequence>MTNGLNSLQTIDAAAFNTNNESTIAQGRNNDLDYHKIEFAVSWQEDTIILEVPTNRTVGFIKEQLQNRLGISRKNQILENWPNNTEITIDDNTVISSLMLPDQVNLNLLTTSTADNNSVNLIRADQCEFIVHNSGGKFTLHFPWCTTLREDGYILICSILLQITLQDCDLPPVYSASVALSYDFNKAAFSADDDIDGNDDDDNCDSMDLVNIKDNYFNSNNQLMPDDWKDLTLALSGFSDAFEIRYGPMHPLFFIGPLKDALDECFKGNVNQRKPLFVYIHNSKSVQVNIFCSNVLCSESIVNYLNQNYVNWAWDVTLPSNREKCFSLCTSLFGATATFSLERFEDDDYPIMLVITKVKSSLEISRVLQAKMSLDELFTGLMGAFEDYRHVLHNELKEEEAREARQRFKKLQDAEYEASLKADRAKAEQRAAEEEERNRLEKEAQLLREHEEQALMEEVKRKEAERQSLAQSIPQAPPDNCTDDVIKFLIRLPGGERLSRKFYSRNTVKDLLNYVASNGFLDFEFKVVTNFPKREISALDPHLSLGDAGFLSQDTLFVQDR</sequence>
<dbReference type="PANTHER" id="PTHR23322">
    <property type="entry name" value="FAS-ASSOCIATED PROTEIN"/>
    <property type="match status" value="1"/>
</dbReference>
<evidence type="ECO:0000256" key="1">
    <source>
        <dbReference type="SAM" id="Coils"/>
    </source>
</evidence>
<proteinExistence type="predicted"/>
<dbReference type="OrthoDB" id="1920064at2759"/>
<dbReference type="SUPFAM" id="SSF54236">
    <property type="entry name" value="Ubiquitin-like"/>
    <property type="match status" value="2"/>
</dbReference>
<keyword evidence="4" id="KW-1185">Reference proteome</keyword>
<feature type="coiled-coil region" evidence="1">
    <location>
        <begin position="394"/>
        <end position="472"/>
    </location>
</feature>
<dbReference type="AlphaFoldDB" id="B3S3S4"/>
<dbReference type="InterPro" id="IPR049483">
    <property type="entry name" value="FAF1_2-like_UAS"/>
</dbReference>
<dbReference type="HOGENOM" id="CLU_028119_0_0_1"/>
<dbReference type="SMART" id="SM00594">
    <property type="entry name" value="UAS"/>
    <property type="match status" value="1"/>
</dbReference>
<dbReference type="PROSITE" id="PS50033">
    <property type="entry name" value="UBX"/>
    <property type="match status" value="1"/>
</dbReference>
<dbReference type="STRING" id="10228.B3S3S4"/>
<dbReference type="PANTHER" id="PTHR23322:SF96">
    <property type="entry name" value="FAS-ASSOCIATED FACTOR 1"/>
    <property type="match status" value="1"/>
</dbReference>
<dbReference type="Pfam" id="PF00789">
    <property type="entry name" value="UBX"/>
    <property type="match status" value="1"/>
</dbReference>
<dbReference type="KEGG" id="tad:TRIADDRAFT_58828"/>
<dbReference type="CTD" id="6756088"/>
<gene>
    <name evidence="3" type="ORF">TRIADDRAFT_58828</name>
</gene>
<dbReference type="FunCoup" id="B3S3S4">
    <property type="interactions" value="2061"/>
</dbReference>
<dbReference type="OMA" id="FRLERIC"/>
<dbReference type="InterPro" id="IPR006577">
    <property type="entry name" value="UAS"/>
</dbReference>
<dbReference type="CDD" id="cd17129">
    <property type="entry name" value="Ubl1_FAF1"/>
    <property type="match status" value="1"/>
</dbReference>
<dbReference type="Proteomes" id="UP000009022">
    <property type="component" value="Unassembled WGS sequence"/>
</dbReference>
<dbReference type="GeneID" id="6756088"/>
<dbReference type="Pfam" id="PF21021">
    <property type="entry name" value="FAF1"/>
    <property type="match status" value="1"/>
</dbReference>
<dbReference type="SMART" id="SM00166">
    <property type="entry name" value="UBX"/>
    <property type="match status" value="1"/>
</dbReference>
<name>B3S3S4_TRIAD</name>